<evidence type="ECO:0000313" key="1">
    <source>
        <dbReference type="EMBL" id="TMR03794.1"/>
    </source>
</evidence>
<protein>
    <recommendedName>
        <fullName evidence="3">YD repeat-containing protein</fullName>
    </recommendedName>
</protein>
<gene>
    <name evidence="1" type="ORF">ETD83_09835</name>
</gene>
<dbReference type="InterPro" id="IPR031325">
    <property type="entry name" value="RHS_repeat"/>
</dbReference>
<dbReference type="AlphaFoldDB" id="A0A5C4JFM1"/>
<dbReference type="InterPro" id="IPR006530">
    <property type="entry name" value="YD"/>
</dbReference>
<name>A0A5C4JFM1_9ACTN</name>
<dbReference type="OrthoDB" id="3881096at2"/>
<sequence>MVASSTRPRRLTSKLQGCLTLTSHGGYTLADPYSARTLHFPAPGEETGWSRLPLTAVTDRNGNRIDLVYEDQILTEVRHSGGYRILVDTAPTDTGDRRITALRTPDGTVLVRFGYDDAGDLTEVYDSSNVPQRFSYDDEHRLTGWVDRKGHAASAPPQP</sequence>
<keyword evidence="2" id="KW-1185">Reference proteome</keyword>
<reference evidence="1 2" key="1">
    <citation type="submission" date="2019-05" db="EMBL/GenBank/DDBJ databases">
        <title>Draft genome sequence of Actinomadura sp. 14C53.</title>
        <authorList>
            <person name="Saricaoglu S."/>
            <person name="Isik K."/>
        </authorList>
    </citation>
    <scope>NUCLEOTIDE SEQUENCE [LARGE SCALE GENOMIC DNA]</scope>
    <source>
        <strain evidence="1 2">14C53</strain>
    </source>
</reference>
<dbReference type="Gene3D" id="2.180.10.10">
    <property type="entry name" value="RHS repeat-associated core"/>
    <property type="match status" value="1"/>
</dbReference>
<evidence type="ECO:0008006" key="3">
    <source>
        <dbReference type="Google" id="ProtNLM"/>
    </source>
</evidence>
<dbReference type="NCBIfam" id="TIGR01643">
    <property type="entry name" value="YD_repeat_2x"/>
    <property type="match status" value="1"/>
</dbReference>
<proteinExistence type="predicted"/>
<dbReference type="EMBL" id="VCKW01000036">
    <property type="protein sequence ID" value="TMR03794.1"/>
    <property type="molecule type" value="Genomic_DNA"/>
</dbReference>
<dbReference type="Proteomes" id="UP000309174">
    <property type="component" value="Unassembled WGS sequence"/>
</dbReference>
<dbReference type="Pfam" id="PF05593">
    <property type="entry name" value="RHS_repeat"/>
    <property type="match status" value="1"/>
</dbReference>
<evidence type="ECO:0000313" key="2">
    <source>
        <dbReference type="Proteomes" id="UP000309174"/>
    </source>
</evidence>
<accession>A0A5C4JFM1</accession>
<comment type="caution">
    <text evidence="1">The sequence shown here is derived from an EMBL/GenBank/DDBJ whole genome shotgun (WGS) entry which is preliminary data.</text>
</comment>
<organism evidence="1 2">
    <name type="scientific">Actinomadura soli</name>
    <dbReference type="NCBI Taxonomy" id="2508997"/>
    <lineage>
        <taxon>Bacteria</taxon>
        <taxon>Bacillati</taxon>
        <taxon>Actinomycetota</taxon>
        <taxon>Actinomycetes</taxon>
        <taxon>Streptosporangiales</taxon>
        <taxon>Thermomonosporaceae</taxon>
        <taxon>Actinomadura</taxon>
    </lineage>
</organism>